<organism evidence="2 3">
    <name type="scientific">Suillus placidus</name>
    <dbReference type="NCBI Taxonomy" id="48579"/>
    <lineage>
        <taxon>Eukaryota</taxon>
        <taxon>Fungi</taxon>
        <taxon>Dikarya</taxon>
        <taxon>Basidiomycota</taxon>
        <taxon>Agaricomycotina</taxon>
        <taxon>Agaricomycetes</taxon>
        <taxon>Agaricomycetidae</taxon>
        <taxon>Boletales</taxon>
        <taxon>Suillineae</taxon>
        <taxon>Suillaceae</taxon>
        <taxon>Suillus</taxon>
    </lineage>
</organism>
<comment type="caution">
    <text evidence="2">The sequence shown here is derived from an EMBL/GenBank/DDBJ whole genome shotgun (WGS) entry which is preliminary data.</text>
</comment>
<proteinExistence type="predicted"/>
<name>A0A9P6ZKE3_9AGAM</name>
<sequence length="612" mass="67933">MSGYTQKADRVRVEKTKTYERHYRSERKRASQKDNAAACLPEQLHSLQASSSNIAAGAQAAEAQLADTLQSVNHLKSRNETLTKWNCALTMRAACASAAKHHTIKKTRIHSTEATTNLFALKEKGIFTDTSCAMVRNMVATLDVPIWSVNATINAMAEALGVEITGSVSGHSIRRIVAEGGVAAEAQLVDEMNIAKGVTLSGDATLHKNINYQSHHITYSLPDGHAATQFAGILHEVNHKSETQLQGQKSCIEDMYDTYNDVVGSTAGALDVRDFLSKVKGMLTNHVEDQKKLVWLFTKWKQSCEREVRGERALVTLPPDDVVHLLWEMTESLINEVGGIDGWDRLGIDEQQSCYSNAHHNLLVQIGQEQFGSLPQSEKDVIDFFVWAGCCMHKELNTAKGGNSRMHAWWIDNSVEGPVLLMNKDNVAASSAGSSTPKQRAIQVSIGGAQKVLELAGAVFWHKDDKKGQQDSLRYYFEKLCKKACERDKSGKEHKQRFAQVEYDKEVVWQHQEQDIKKRARHDAAGAKLDMVVPRLTLEDITKLRTPEIDLQIVLAAKHIPTMKQKKVEVLLEAVGRYLSGEATPSGHPTSLQLQALDNNAVTSHLLRMNDD</sequence>
<dbReference type="EMBL" id="JABBWD010000072">
    <property type="protein sequence ID" value="KAG1769493.1"/>
    <property type="molecule type" value="Genomic_DNA"/>
</dbReference>
<accession>A0A9P6ZKE3</accession>
<feature type="region of interest" description="Disordered" evidence="1">
    <location>
        <begin position="1"/>
        <end position="35"/>
    </location>
</feature>
<protein>
    <submittedName>
        <fullName evidence="2">Uncharacterized protein</fullName>
    </submittedName>
</protein>
<dbReference type="AlphaFoldDB" id="A0A9P6ZKE3"/>
<dbReference type="OrthoDB" id="3052721at2759"/>
<dbReference type="Proteomes" id="UP000714275">
    <property type="component" value="Unassembled WGS sequence"/>
</dbReference>
<keyword evidence="3" id="KW-1185">Reference proteome</keyword>
<evidence type="ECO:0000313" key="3">
    <source>
        <dbReference type="Proteomes" id="UP000714275"/>
    </source>
</evidence>
<evidence type="ECO:0000313" key="2">
    <source>
        <dbReference type="EMBL" id="KAG1769493.1"/>
    </source>
</evidence>
<feature type="compositionally biased region" description="Basic and acidic residues" evidence="1">
    <location>
        <begin position="7"/>
        <end position="32"/>
    </location>
</feature>
<reference evidence="2" key="1">
    <citation type="journal article" date="2020" name="New Phytol.">
        <title>Comparative genomics reveals dynamic genome evolution in host specialist ectomycorrhizal fungi.</title>
        <authorList>
            <person name="Lofgren L.A."/>
            <person name="Nguyen N.H."/>
            <person name="Vilgalys R."/>
            <person name="Ruytinx J."/>
            <person name="Liao H.L."/>
            <person name="Branco S."/>
            <person name="Kuo A."/>
            <person name="LaButti K."/>
            <person name="Lipzen A."/>
            <person name="Andreopoulos W."/>
            <person name="Pangilinan J."/>
            <person name="Riley R."/>
            <person name="Hundley H."/>
            <person name="Na H."/>
            <person name="Barry K."/>
            <person name="Grigoriev I.V."/>
            <person name="Stajich J.E."/>
            <person name="Kennedy P.G."/>
        </authorList>
    </citation>
    <scope>NUCLEOTIDE SEQUENCE</scope>
    <source>
        <strain evidence="2">DOB743</strain>
    </source>
</reference>
<evidence type="ECO:0000256" key="1">
    <source>
        <dbReference type="SAM" id="MobiDB-lite"/>
    </source>
</evidence>
<gene>
    <name evidence="2" type="ORF">EV702DRAFT_1202900</name>
</gene>